<evidence type="ECO:0000256" key="1">
    <source>
        <dbReference type="SAM" id="MobiDB-lite"/>
    </source>
</evidence>
<dbReference type="Proteomes" id="UP001295444">
    <property type="component" value="Chromosome 01"/>
</dbReference>
<dbReference type="AlphaFoldDB" id="A0AAD1VLZ6"/>
<evidence type="ECO:0000313" key="2">
    <source>
        <dbReference type="EMBL" id="CAH2222645.1"/>
    </source>
</evidence>
<gene>
    <name evidence="2" type="ORF">PECUL_23A044091</name>
</gene>
<dbReference type="GO" id="GO:0000776">
    <property type="term" value="C:kinetochore"/>
    <property type="evidence" value="ECO:0007669"/>
    <property type="project" value="TreeGrafter"/>
</dbReference>
<feature type="compositionally biased region" description="Polar residues" evidence="1">
    <location>
        <begin position="380"/>
        <end position="394"/>
    </location>
</feature>
<evidence type="ECO:0000313" key="3">
    <source>
        <dbReference type="Proteomes" id="UP001295444"/>
    </source>
</evidence>
<dbReference type="GO" id="GO:0043063">
    <property type="term" value="P:intercellular bridge organization"/>
    <property type="evidence" value="ECO:0007669"/>
    <property type="project" value="InterPro"/>
</dbReference>
<dbReference type="GO" id="GO:0030496">
    <property type="term" value="C:midbody"/>
    <property type="evidence" value="ECO:0007669"/>
    <property type="project" value="TreeGrafter"/>
</dbReference>
<organism evidence="2 3">
    <name type="scientific">Pelobates cultripes</name>
    <name type="common">Western spadefoot toad</name>
    <dbReference type="NCBI Taxonomy" id="61616"/>
    <lineage>
        <taxon>Eukaryota</taxon>
        <taxon>Metazoa</taxon>
        <taxon>Chordata</taxon>
        <taxon>Craniata</taxon>
        <taxon>Vertebrata</taxon>
        <taxon>Euteleostomi</taxon>
        <taxon>Amphibia</taxon>
        <taxon>Batrachia</taxon>
        <taxon>Anura</taxon>
        <taxon>Pelobatoidea</taxon>
        <taxon>Pelobatidae</taxon>
        <taxon>Pelobates</taxon>
    </lineage>
</organism>
<sequence length="576" mass="65307">MAIKEAVVSHHYLVADLRLTRPYNEIVSTGIQAKSKDRVMNLQDIRCLLKNDFKNITESKNGATVSLNPPHQDVYPDPNICLQPTKMMTRKLCDHEKKHANVNDDQDQKINEIEKANIHQNCEPSDIDSSDTESLVRMNVEKGSQQLLFLSNSESNTVSHSESQTEDLTDQEKKSHSQTETLEPQRSHSGNCSLSGTSISETDIESSVVDEDSISEISEPNSDWITEIQMLEGKLCSIRKHINSTIVHLTALSEDNKTCKNEGENKKLNKCKGAETKRLKESSSERILQNSSDEVDNVVSFLKSKSYAGWTAVGPPQQYMPPESDLWHRPDNIKAKVDMRKLGSKSVMRPEEIETRKEDIWTSCGLKQTNKNEGKPKTQVLKQPSKTNPNFSFKTNDKDSKRCDRSCAKGTCGHHEHHEGELSPVWASEVKNMARKTVSGDLRFFQDYLQDEYSSDSDSEDLDQHLQLVYEKHYKHKQQTEIIVKDGFQLDTDNDSEDDDSSVEESKERKLEKIFQNFSERSSWLSECNNSVNQTEACGNSSAIAGKSRKNSMQTRRASNTNKVKYCIYVTSNIIV</sequence>
<dbReference type="GO" id="GO:0008608">
    <property type="term" value="P:attachment of spindle microtubules to kinetochore"/>
    <property type="evidence" value="ECO:0007669"/>
    <property type="project" value="InterPro"/>
</dbReference>
<dbReference type="GO" id="GO:0007094">
    <property type="term" value="P:mitotic spindle assembly checkpoint signaling"/>
    <property type="evidence" value="ECO:0007669"/>
    <property type="project" value="InterPro"/>
</dbReference>
<feature type="region of interest" description="Disordered" evidence="1">
    <location>
        <begin position="487"/>
        <end position="508"/>
    </location>
</feature>
<dbReference type="InterPro" id="IPR039339">
    <property type="entry name" value="Tex14"/>
</dbReference>
<feature type="compositionally biased region" description="Polar residues" evidence="1">
    <location>
        <begin position="178"/>
        <end position="199"/>
    </location>
</feature>
<keyword evidence="3" id="KW-1185">Reference proteome</keyword>
<name>A0AAD1VLZ6_PELCU</name>
<dbReference type="GO" id="GO:0045171">
    <property type="term" value="C:intercellular bridge"/>
    <property type="evidence" value="ECO:0007669"/>
    <property type="project" value="TreeGrafter"/>
</dbReference>
<dbReference type="GO" id="GO:0007140">
    <property type="term" value="P:male meiotic nuclear division"/>
    <property type="evidence" value="ECO:0007669"/>
    <property type="project" value="InterPro"/>
</dbReference>
<feature type="compositionally biased region" description="Polar residues" evidence="1">
    <location>
        <begin position="150"/>
        <end position="162"/>
    </location>
</feature>
<dbReference type="PANTHER" id="PTHR23060">
    <property type="entry name" value="TESTIS EXPRESSED GENE 14"/>
    <property type="match status" value="1"/>
</dbReference>
<feature type="compositionally biased region" description="Acidic residues" evidence="1">
    <location>
        <begin position="202"/>
        <end position="214"/>
    </location>
</feature>
<accession>A0AAD1VLZ6</accession>
<proteinExistence type="predicted"/>
<dbReference type="EMBL" id="OW240912">
    <property type="protein sequence ID" value="CAH2222645.1"/>
    <property type="molecule type" value="Genomic_DNA"/>
</dbReference>
<feature type="compositionally biased region" description="Acidic residues" evidence="1">
    <location>
        <begin position="492"/>
        <end position="503"/>
    </location>
</feature>
<feature type="region of interest" description="Disordered" evidence="1">
    <location>
        <begin position="368"/>
        <end position="397"/>
    </location>
</feature>
<dbReference type="GO" id="GO:0051306">
    <property type="term" value="P:mitotic sister chromatid separation"/>
    <property type="evidence" value="ECO:0007669"/>
    <property type="project" value="InterPro"/>
</dbReference>
<reference evidence="2" key="1">
    <citation type="submission" date="2022-03" db="EMBL/GenBank/DDBJ databases">
        <authorList>
            <person name="Alioto T."/>
            <person name="Alioto T."/>
            <person name="Gomez Garrido J."/>
        </authorList>
    </citation>
    <scope>NUCLEOTIDE SEQUENCE</scope>
</reference>
<dbReference type="PANTHER" id="PTHR23060:SF3">
    <property type="entry name" value="TESTIS EXPRESSED 14, INTERCELLULAR BRIDGE FORMING FACTOR"/>
    <property type="match status" value="1"/>
</dbReference>
<feature type="region of interest" description="Disordered" evidence="1">
    <location>
        <begin position="150"/>
        <end position="215"/>
    </location>
</feature>
<protein>
    <submittedName>
        <fullName evidence="2">Uncharacterized protein</fullName>
    </submittedName>
</protein>